<evidence type="ECO:0000256" key="11">
    <source>
        <dbReference type="PIRSR" id="PIRSR627057-1"/>
    </source>
</evidence>
<evidence type="ECO:0000256" key="7">
    <source>
        <dbReference type="ARBA" id="ARBA00022833"/>
    </source>
</evidence>
<sequence>MTSEALYYLIIGILILDYLADTLLEYLNARRFGNPPPEEVADLYNREAYEKTQSYNRANYRFGFAASTASLLATLGFLVFGGFGWLDTLAISISQDPIGQALVFFGLLFLGGELIGLPFSWYRTFVIEERFGFNKQTVALFWADKLKGWALAMILGGGLLALVMVFYRWAGPGFWIYAWLLIGVFTVLTNLLYSRVFVPLFNRQEPLEDGPLKDRIHEYARRVGFELKKIFVIDGSRRSTKANAYFSGFGTQKRVTLYDTLIGDLDEEEVVAVLAHEVGHYKRNHILFNLAASLALTGLTLYILSLFINHPGLSLAIGVDRPSFHATLLSFALLYSPISEITGLAMNFISRKFEFQADAFARETYAAEPLVTSLKKLSENHLSNLTPHPAYVFVRYSHPPLAERIRKLQQEDRKE</sequence>
<feature type="transmembrane region" description="Helical" evidence="14">
    <location>
        <begin position="176"/>
        <end position="193"/>
    </location>
</feature>
<feature type="domain" description="CAAX prenyl protease 1 N-terminal" evidence="16">
    <location>
        <begin position="26"/>
        <end position="203"/>
    </location>
</feature>
<feature type="transmembrane region" description="Helical" evidence="14">
    <location>
        <begin position="328"/>
        <end position="349"/>
    </location>
</feature>
<evidence type="ECO:0000256" key="1">
    <source>
        <dbReference type="ARBA" id="ARBA00004477"/>
    </source>
</evidence>
<evidence type="ECO:0000256" key="3">
    <source>
        <dbReference type="ARBA" id="ARBA00022692"/>
    </source>
</evidence>
<dbReference type="GO" id="GO:0046872">
    <property type="term" value="F:metal ion binding"/>
    <property type="evidence" value="ECO:0007669"/>
    <property type="project" value="UniProtKB-KW"/>
</dbReference>
<accession>A4CQ25</accession>
<dbReference type="InterPro" id="IPR027057">
    <property type="entry name" value="CAXX_Prtase_1"/>
</dbReference>
<keyword evidence="9 13" id="KW-0482">Metalloprotease</keyword>
<keyword evidence="6" id="KW-0256">Endoplasmic reticulum</keyword>
<keyword evidence="18" id="KW-1185">Reference proteome</keyword>
<feature type="binding site" evidence="12">
    <location>
        <position position="276"/>
    </location>
    <ligand>
        <name>Zn(2+)</name>
        <dbReference type="ChEBI" id="CHEBI:29105"/>
        <note>catalytic</note>
    </ligand>
</feature>
<feature type="transmembrane region" description="Helical" evidence="14">
    <location>
        <begin position="6"/>
        <end position="24"/>
    </location>
</feature>
<dbReference type="eggNOG" id="COG0501">
    <property type="taxonomic scope" value="Bacteria"/>
</dbReference>
<dbReference type="EMBL" id="CP001712">
    <property type="protein sequence ID" value="EAR14110.1"/>
    <property type="molecule type" value="Genomic_DNA"/>
</dbReference>
<dbReference type="Pfam" id="PF01435">
    <property type="entry name" value="Peptidase_M48"/>
    <property type="match status" value="1"/>
</dbReference>
<evidence type="ECO:0000313" key="17">
    <source>
        <dbReference type="EMBL" id="EAR14110.1"/>
    </source>
</evidence>
<feature type="transmembrane region" description="Helical" evidence="14">
    <location>
        <begin position="286"/>
        <end position="308"/>
    </location>
</feature>
<comment type="cofactor">
    <cofactor evidence="12 13">
        <name>Zn(2+)</name>
        <dbReference type="ChEBI" id="CHEBI:29105"/>
    </cofactor>
    <text evidence="12 13">Binds 1 zinc ion per subunit.</text>
</comment>
<proteinExistence type="inferred from homology"/>
<evidence type="ECO:0000259" key="15">
    <source>
        <dbReference type="Pfam" id="PF01435"/>
    </source>
</evidence>
<dbReference type="Gene3D" id="3.30.2010.10">
    <property type="entry name" value="Metalloproteases ('zincins'), catalytic domain"/>
    <property type="match status" value="1"/>
</dbReference>
<evidence type="ECO:0000256" key="5">
    <source>
        <dbReference type="ARBA" id="ARBA00022801"/>
    </source>
</evidence>
<evidence type="ECO:0000256" key="13">
    <source>
        <dbReference type="RuleBase" id="RU003983"/>
    </source>
</evidence>
<evidence type="ECO:0000256" key="14">
    <source>
        <dbReference type="SAM" id="Phobius"/>
    </source>
</evidence>
<keyword evidence="10 14" id="KW-0472">Membrane</keyword>
<dbReference type="HOGENOM" id="CLU_025947_3_3_10"/>
<comment type="similarity">
    <text evidence="13">Belongs to the peptidase M48 family.</text>
</comment>
<feature type="domain" description="Peptidase M48" evidence="15">
    <location>
        <begin position="207"/>
        <end position="411"/>
    </location>
</feature>
<dbReference type="InterPro" id="IPR032456">
    <property type="entry name" value="Peptidase_M48_N"/>
</dbReference>
<dbReference type="GO" id="GO:0071586">
    <property type="term" value="P:CAAX-box protein processing"/>
    <property type="evidence" value="ECO:0007669"/>
    <property type="project" value="InterPro"/>
</dbReference>
<evidence type="ECO:0000313" key="18">
    <source>
        <dbReference type="Proteomes" id="UP000009049"/>
    </source>
</evidence>
<feature type="active site" description="Proton donor" evidence="11">
    <location>
        <position position="358"/>
    </location>
</feature>
<evidence type="ECO:0000256" key="2">
    <source>
        <dbReference type="ARBA" id="ARBA00022670"/>
    </source>
</evidence>
<feature type="transmembrane region" description="Helical" evidence="14">
    <location>
        <begin position="149"/>
        <end position="170"/>
    </location>
</feature>
<dbReference type="KEGG" id="rbi:RB2501_01750"/>
<comment type="subcellular location">
    <subcellularLocation>
        <location evidence="1">Endoplasmic reticulum membrane</location>
        <topology evidence="1">Multi-pass membrane protein</topology>
    </subcellularLocation>
</comment>
<keyword evidence="4 12" id="KW-0479">Metal-binding</keyword>
<evidence type="ECO:0000256" key="9">
    <source>
        <dbReference type="ARBA" id="ARBA00023049"/>
    </source>
</evidence>
<feature type="transmembrane region" description="Helical" evidence="14">
    <location>
        <begin position="98"/>
        <end position="122"/>
    </location>
</feature>
<gene>
    <name evidence="17" type="ordered locus">RB2501_01750</name>
</gene>
<dbReference type="STRING" id="313596.RB2501_01750"/>
<name>A4CQ25_ROBBH</name>
<reference evidence="17 18" key="1">
    <citation type="journal article" date="2009" name="J. Bacteriol.">
        <title>Complete genome sequence of Robiginitalea biformata HTCC2501.</title>
        <authorList>
            <person name="Oh H.M."/>
            <person name="Giovannoni S.J."/>
            <person name="Lee K."/>
            <person name="Ferriera S."/>
            <person name="Johnson J."/>
            <person name="Cho J.C."/>
        </authorList>
    </citation>
    <scope>NUCLEOTIDE SEQUENCE [LARGE SCALE GENOMIC DNA]</scope>
    <source>
        <strain evidence="18">ATCC BAA-864 / HTCC2501 / KCTC 12146</strain>
    </source>
</reference>
<evidence type="ECO:0000256" key="10">
    <source>
        <dbReference type="ARBA" id="ARBA00023136"/>
    </source>
</evidence>
<keyword evidence="3 14" id="KW-0812">Transmembrane</keyword>
<dbReference type="RefSeq" id="WP_015755546.1">
    <property type="nucleotide sequence ID" value="NC_013222.1"/>
</dbReference>
<feature type="transmembrane region" description="Helical" evidence="14">
    <location>
        <begin position="62"/>
        <end position="86"/>
    </location>
</feature>
<evidence type="ECO:0000256" key="12">
    <source>
        <dbReference type="PIRSR" id="PIRSR627057-2"/>
    </source>
</evidence>
<evidence type="ECO:0000259" key="16">
    <source>
        <dbReference type="Pfam" id="PF16491"/>
    </source>
</evidence>
<keyword evidence="5 13" id="KW-0378">Hydrolase</keyword>
<dbReference type="AlphaFoldDB" id="A4CQ25"/>
<dbReference type="PANTHER" id="PTHR10120">
    <property type="entry name" value="CAAX PRENYL PROTEASE 1"/>
    <property type="match status" value="1"/>
</dbReference>
<keyword evidence="8 14" id="KW-1133">Transmembrane helix</keyword>
<organism evidence="17 18">
    <name type="scientific">Robiginitalea biformata (strain ATCC BAA-864 / DSM 15991 / KCTC 12146 / HTCC2501)</name>
    <dbReference type="NCBI Taxonomy" id="313596"/>
    <lineage>
        <taxon>Bacteria</taxon>
        <taxon>Pseudomonadati</taxon>
        <taxon>Bacteroidota</taxon>
        <taxon>Flavobacteriia</taxon>
        <taxon>Flavobacteriales</taxon>
        <taxon>Flavobacteriaceae</taxon>
        <taxon>Robiginitalea</taxon>
    </lineage>
</organism>
<feature type="active site" evidence="11">
    <location>
        <position position="277"/>
    </location>
</feature>
<keyword evidence="2 13" id="KW-0645">Protease</keyword>
<dbReference type="Proteomes" id="UP000009049">
    <property type="component" value="Chromosome"/>
</dbReference>
<evidence type="ECO:0000256" key="4">
    <source>
        <dbReference type="ARBA" id="ARBA00022723"/>
    </source>
</evidence>
<dbReference type="OrthoDB" id="9781930at2"/>
<keyword evidence="7 12" id="KW-0862">Zinc</keyword>
<feature type="binding site" evidence="12">
    <location>
        <position position="354"/>
    </location>
    <ligand>
        <name>Zn(2+)</name>
        <dbReference type="ChEBI" id="CHEBI:29105"/>
        <note>catalytic</note>
    </ligand>
</feature>
<dbReference type="InterPro" id="IPR001915">
    <property type="entry name" value="Peptidase_M48"/>
</dbReference>
<feature type="binding site" evidence="12">
    <location>
        <position position="280"/>
    </location>
    <ligand>
        <name>Zn(2+)</name>
        <dbReference type="ChEBI" id="CHEBI:29105"/>
        <note>catalytic</note>
    </ligand>
</feature>
<dbReference type="Pfam" id="PF16491">
    <property type="entry name" value="Peptidase_M48_N"/>
    <property type="match status" value="1"/>
</dbReference>
<evidence type="ECO:0000256" key="6">
    <source>
        <dbReference type="ARBA" id="ARBA00022824"/>
    </source>
</evidence>
<dbReference type="FunFam" id="3.30.2010.10:FF:000002">
    <property type="entry name" value="CAAX prenyl protease"/>
    <property type="match status" value="1"/>
</dbReference>
<evidence type="ECO:0000256" key="8">
    <source>
        <dbReference type="ARBA" id="ARBA00022989"/>
    </source>
</evidence>
<protein>
    <submittedName>
        <fullName evidence="17">Caax prenyl protease 1</fullName>
    </submittedName>
</protein>
<dbReference type="CDD" id="cd07343">
    <property type="entry name" value="M48A_Zmpste24p_like"/>
    <property type="match status" value="1"/>
</dbReference>
<dbReference type="GO" id="GO:0004222">
    <property type="term" value="F:metalloendopeptidase activity"/>
    <property type="evidence" value="ECO:0007669"/>
    <property type="project" value="InterPro"/>
</dbReference>